<dbReference type="HOGENOM" id="CLU_1470005_0_0_1"/>
<keyword evidence="1" id="KW-0472">Membrane</keyword>
<accession>T1IVM2</accession>
<sequence>MEKPHRLQFLLQCLKRKKTRKNMTSLRISFGLCCRRDNRRHTKNLRLRTSKLQLLGRAIETGVSAMDSPVLTFLIIAIIIFISFVLCCLLRRRINYSGHVVSAPRPVIVQQMPQREVVHQVNIVNLSNSGTTRPMATTQMVMPSPSAPPLTVYHDQPPQFLNQNFNEYQAPPPSYTSLYPQNKQ</sequence>
<proteinExistence type="predicted"/>
<dbReference type="Proteomes" id="UP000014500">
    <property type="component" value="Unassembled WGS sequence"/>
</dbReference>
<evidence type="ECO:0000313" key="2">
    <source>
        <dbReference type="EnsemblMetazoa" id="SMAR005223-PA"/>
    </source>
</evidence>
<feature type="transmembrane region" description="Helical" evidence="1">
    <location>
        <begin position="70"/>
        <end position="90"/>
    </location>
</feature>
<organism evidence="2 3">
    <name type="scientific">Strigamia maritima</name>
    <name type="common">European centipede</name>
    <name type="synonym">Geophilus maritimus</name>
    <dbReference type="NCBI Taxonomy" id="126957"/>
    <lineage>
        <taxon>Eukaryota</taxon>
        <taxon>Metazoa</taxon>
        <taxon>Ecdysozoa</taxon>
        <taxon>Arthropoda</taxon>
        <taxon>Myriapoda</taxon>
        <taxon>Chilopoda</taxon>
        <taxon>Pleurostigmophora</taxon>
        <taxon>Geophilomorpha</taxon>
        <taxon>Linotaeniidae</taxon>
        <taxon>Strigamia</taxon>
    </lineage>
</organism>
<dbReference type="AlphaFoldDB" id="T1IVM2"/>
<keyword evidence="3" id="KW-1185">Reference proteome</keyword>
<dbReference type="EnsemblMetazoa" id="SMAR005223-RA">
    <property type="protein sequence ID" value="SMAR005223-PA"/>
    <property type="gene ID" value="SMAR005223"/>
</dbReference>
<keyword evidence="1" id="KW-0812">Transmembrane</keyword>
<reference evidence="2" key="2">
    <citation type="submission" date="2015-02" db="UniProtKB">
        <authorList>
            <consortium name="EnsemblMetazoa"/>
        </authorList>
    </citation>
    <scope>IDENTIFICATION</scope>
</reference>
<dbReference type="EMBL" id="JH431586">
    <property type="status" value="NOT_ANNOTATED_CDS"/>
    <property type="molecule type" value="Genomic_DNA"/>
</dbReference>
<evidence type="ECO:0000256" key="1">
    <source>
        <dbReference type="SAM" id="Phobius"/>
    </source>
</evidence>
<protein>
    <submittedName>
        <fullName evidence="2">Uncharacterized protein</fullName>
    </submittedName>
</protein>
<keyword evidence="1" id="KW-1133">Transmembrane helix</keyword>
<evidence type="ECO:0000313" key="3">
    <source>
        <dbReference type="Proteomes" id="UP000014500"/>
    </source>
</evidence>
<reference evidence="3" key="1">
    <citation type="submission" date="2011-05" db="EMBL/GenBank/DDBJ databases">
        <authorList>
            <person name="Richards S.R."/>
            <person name="Qu J."/>
            <person name="Jiang H."/>
            <person name="Jhangiani S.N."/>
            <person name="Agravi P."/>
            <person name="Goodspeed R."/>
            <person name="Gross S."/>
            <person name="Mandapat C."/>
            <person name="Jackson L."/>
            <person name="Mathew T."/>
            <person name="Pu L."/>
            <person name="Thornton R."/>
            <person name="Saada N."/>
            <person name="Wilczek-Boney K.B."/>
            <person name="Lee S."/>
            <person name="Kovar C."/>
            <person name="Wu Y."/>
            <person name="Scherer S.E."/>
            <person name="Worley K.C."/>
            <person name="Muzny D.M."/>
            <person name="Gibbs R."/>
        </authorList>
    </citation>
    <scope>NUCLEOTIDE SEQUENCE</scope>
    <source>
        <strain evidence="3">Brora</strain>
    </source>
</reference>
<name>T1IVM2_STRMM</name>